<gene>
    <name evidence="5" type="ORF">EV210_11710</name>
</gene>
<dbReference type="Proteomes" id="UP000295063">
    <property type="component" value="Unassembled WGS sequence"/>
</dbReference>
<dbReference type="NCBIfam" id="TIGR00229">
    <property type="entry name" value="sensory_box"/>
    <property type="match status" value="1"/>
</dbReference>
<reference evidence="5 6" key="1">
    <citation type="submission" date="2019-03" db="EMBL/GenBank/DDBJ databases">
        <title>Genomic Encyclopedia of Type Strains, Phase IV (KMG-IV): sequencing the most valuable type-strain genomes for metagenomic binning, comparative biology and taxonomic classification.</title>
        <authorList>
            <person name="Goeker M."/>
        </authorList>
    </citation>
    <scope>NUCLEOTIDE SEQUENCE [LARGE SCALE GENOMIC DNA]</scope>
    <source>
        <strain evidence="5 6">DSM 15969</strain>
    </source>
</reference>
<dbReference type="Gene3D" id="3.30.70.270">
    <property type="match status" value="1"/>
</dbReference>
<evidence type="ECO:0000259" key="2">
    <source>
        <dbReference type="PROSITE" id="PS50113"/>
    </source>
</evidence>
<dbReference type="RefSeq" id="WP_132083050.1">
    <property type="nucleotide sequence ID" value="NZ_SLUI01000017.1"/>
</dbReference>
<keyword evidence="6" id="KW-1185">Reference proteome</keyword>
<dbReference type="InterPro" id="IPR000160">
    <property type="entry name" value="GGDEF_dom"/>
</dbReference>
<dbReference type="Pfam" id="PF00990">
    <property type="entry name" value="GGDEF"/>
    <property type="match status" value="1"/>
</dbReference>
<dbReference type="CDD" id="cd00130">
    <property type="entry name" value="PAS"/>
    <property type="match status" value="1"/>
</dbReference>
<dbReference type="InterPro" id="IPR001610">
    <property type="entry name" value="PAC"/>
</dbReference>
<dbReference type="Gene3D" id="3.20.20.450">
    <property type="entry name" value="EAL domain"/>
    <property type="match status" value="1"/>
</dbReference>
<dbReference type="InterPro" id="IPR013655">
    <property type="entry name" value="PAS_fold_3"/>
</dbReference>
<dbReference type="SMART" id="SM00052">
    <property type="entry name" value="EAL"/>
    <property type="match status" value="1"/>
</dbReference>
<feature type="domain" description="PAS" evidence="1">
    <location>
        <begin position="20"/>
        <end position="65"/>
    </location>
</feature>
<organism evidence="5 6">
    <name type="scientific">Anaerospora hongkongensis</name>
    <dbReference type="NCBI Taxonomy" id="244830"/>
    <lineage>
        <taxon>Bacteria</taxon>
        <taxon>Bacillati</taxon>
        <taxon>Bacillota</taxon>
        <taxon>Negativicutes</taxon>
        <taxon>Selenomonadales</taxon>
        <taxon>Sporomusaceae</taxon>
        <taxon>Anaerospora</taxon>
    </lineage>
</organism>
<dbReference type="InterPro" id="IPR052155">
    <property type="entry name" value="Biofilm_reg_signaling"/>
</dbReference>
<dbReference type="SMART" id="SM00267">
    <property type="entry name" value="GGDEF"/>
    <property type="match status" value="1"/>
</dbReference>
<dbReference type="InterPro" id="IPR029787">
    <property type="entry name" value="Nucleotide_cyclase"/>
</dbReference>
<name>A0A4R1PSC1_9FIRM</name>
<dbReference type="EMBL" id="SLUI01000017">
    <property type="protein sequence ID" value="TCL33555.1"/>
    <property type="molecule type" value="Genomic_DNA"/>
</dbReference>
<dbReference type="SMART" id="SM00086">
    <property type="entry name" value="PAC"/>
    <property type="match status" value="2"/>
</dbReference>
<dbReference type="InterPro" id="IPR043128">
    <property type="entry name" value="Rev_trsase/Diguanyl_cyclase"/>
</dbReference>
<dbReference type="PROSITE" id="PS50887">
    <property type="entry name" value="GGDEF"/>
    <property type="match status" value="1"/>
</dbReference>
<protein>
    <submittedName>
        <fullName evidence="5">PAS domain S-box-containing protein/diguanylate cyclase (GGDEF)-like protein</fullName>
    </submittedName>
</protein>
<sequence length="724" mass="81990">MLALLDGIFGFQVIRKSRKKYLKLTQLFSMLSDAFAIIRQDGTYLEVNEGFTRMSGFDREELLNKKCSDLGLWLDVREQRHFEKTLRHHGRVRDMTVKFCHRNGHTVYGLLSVCCMMFNGQCCYVALVRDVSELVLAEQERKQQEEDLLISRNKLSAAAGLVGLGPWEYEPDLDIFKFEDEFYALYLTNTACEGRYMSFDTYVNKFVHPEDRLLLKNEKNILSATDLECPADVTHRIIQQGGEIRNVLVRRRFTRNSKGQVIRVHGINQDITEWVSIEKQRSQQAELIKQMAYFDSLTGLANRHSLNEYLDREMEQAKLGNTAGSILFIDIDDLKLVNDTCGHTAGDMVIALIASRLQKIVPEDAFVARLGSDEFIVVLRELHDRNKISQIVNVISKSLKVDHENSGTRFQLTVSIGIAIFPHDGDSREVIIKNADNAMYAAKEGGKNSWQFYTEGMLRETYRRIQLIDGLRCGLEREEYTLVYQPQINITTGRVSGFEALLRWNSAEYGSVSPLQFIPIAEQSGLIHSIGKWVLHEGCLFARRLVDEGWDNICVAVNVSAKQVEDDNFISIVRNAIQEAGIKPQMLGIELTESICMSSLERANAKLMQLKQLGIPLLLDDFGTGFSSLSYLFGLPFETLKIDKSFIDVIASDPKRAKVISSIIGMAHTMNMNVIAEGVETESQLEYLSANGCGYAQGYLFSKPLTEADAIRFMAEEREAFSLS</sequence>
<proteinExistence type="predicted"/>
<dbReference type="AlphaFoldDB" id="A0A4R1PSC1"/>
<dbReference type="InterPro" id="IPR000014">
    <property type="entry name" value="PAS"/>
</dbReference>
<dbReference type="Pfam" id="PF00563">
    <property type="entry name" value="EAL"/>
    <property type="match status" value="1"/>
</dbReference>
<dbReference type="SUPFAM" id="SSF55785">
    <property type="entry name" value="PYP-like sensor domain (PAS domain)"/>
    <property type="match status" value="2"/>
</dbReference>
<dbReference type="InterPro" id="IPR035919">
    <property type="entry name" value="EAL_sf"/>
</dbReference>
<dbReference type="PROSITE" id="PS50883">
    <property type="entry name" value="EAL"/>
    <property type="match status" value="1"/>
</dbReference>
<dbReference type="PANTHER" id="PTHR44757:SF2">
    <property type="entry name" value="BIOFILM ARCHITECTURE MAINTENANCE PROTEIN MBAA"/>
    <property type="match status" value="1"/>
</dbReference>
<dbReference type="PROSITE" id="PS50112">
    <property type="entry name" value="PAS"/>
    <property type="match status" value="1"/>
</dbReference>
<dbReference type="InterPro" id="IPR000700">
    <property type="entry name" value="PAS-assoc_C"/>
</dbReference>
<dbReference type="Gene3D" id="3.30.450.20">
    <property type="entry name" value="PAS domain"/>
    <property type="match status" value="2"/>
</dbReference>
<evidence type="ECO:0000313" key="6">
    <source>
        <dbReference type="Proteomes" id="UP000295063"/>
    </source>
</evidence>
<dbReference type="OrthoDB" id="9759607at2"/>
<dbReference type="Pfam" id="PF08447">
    <property type="entry name" value="PAS_3"/>
    <property type="match status" value="1"/>
</dbReference>
<dbReference type="CDD" id="cd01948">
    <property type="entry name" value="EAL"/>
    <property type="match status" value="1"/>
</dbReference>
<comment type="caution">
    <text evidence="5">The sequence shown here is derived from an EMBL/GenBank/DDBJ whole genome shotgun (WGS) entry which is preliminary data.</text>
</comment>
<dbReference type="PROSITE" id="PS50113">
    <property type="entry name" value="PAC"/>
    <property type="match status" value="1"/>
</dbReference>
<dbReference type="InterPro" id="IPR035965">
    <property type="entry name" value="PAS-like_dom_sf"/>
</dbReference>
<dbReference type="SUPFAM" id="SSF141868">
    <property type="entry name" value="EAL domain-like"/>
    <property type="match status" value="1"/>
</dbReference>
<feature type="domain" description="EAL" evidence="3">
    <location>
        <begin position="464"/>
        <end position="718"/>
    </location>
</feature>
<dbReference type="CDD" id="cd01949">
    <property type="entry name" value="GGDEF"/>
    <property type="match status" value="1"/>
</dbReference>
<dbReference type="InterPro" id="IPR001633">
    <property type="entry name" value="EAL_dom"/>
</dbReference>
<evidence type="ECO:0000259" key="3">
    <source>
        <dbReference type="PROSITE" id="PS50883"/>
    </source>
</evidence>
<evidence type="ECO:0000313" key="5">
    <source>
        <dbReference type="EMBL" id="TCL33555.1"/>
    </source>
</evidence>
<feature type="domain" description="PAC" evidence="2">
    <location>
        <begin position="231"/>
        <end position="283"/>
    </location>
</feature>
<dbReference type="PANTHER" id="PTHR44757">
    <property type="entry name" value="DIGUANYLATE CYCLASE DGCP"/>
    <property type="match status" value="1"/>
</dbReference>
<accession>A0A4R1PSC1</accession>
<dbReference type="NCBIfam" id="TIGR00254">
    <property type="entry name" value="GGDEF"/>
    <property type="match status" value="1"/>
</dbReference>
<dbReference type="SUPFAM" id="SSF55073">
    <property type="entry name" value="Nucleotide cyclase"/>
    <property type="match status" value="1"/>
</dbReference>
<dbReference type="Pfam" id="PF13426">
    <property type="entry name" value="PAS_9"/>
    <property type="match status" value="1"/>
</dbReference>
<evidence type="ECO:0000259" key="4">
    <source>
        <dbReference type="PROSITE" id="PS50887"/>
    </source>
</evidence>
<evidence type="ECO:0000259" key="1">
    <source>
        <dbReference type="PROSITE" id="PS50112"/>
    </source>
</evidence>
<feature type="domain" description="GGDEF" evidence="4">
    <location>
        <begin position="322"/>
        <end position="455"/>
    </location>
</feature>
<dbReference type="SMART" id="SM00091">
    <property type="entry name" value="PAS"/>
    <property type="match status" value="1"/>
</dbReference>